<protein>
    <submittedName>
        <fullName evidence="4">Phospho-2-dehydro-3-deoxyheptonate aldolase 2, chloroplastic</fullName>
    </submittedName>
</protein>
<keyword evidence="2" id="KW-0472">Membrane</keyword>
<evidence type="ECO:0000256" key="2">
    <source>
        <dbReference type="SAM" id="Phobius"/>
    </source>
</evidence>
<keyword evidence="2" id="KW-1133">Transmembrane helix</keyword>
<dbReference type="InterPro" id="IPR036378">
    <property type="entry name" value="FAS1_dom_sf"/>
</dbReference>
<dbReference type="EMBL" id="CACTIH010009092">
    <property type="protein sequence ID" value="CAA3023556.1"/>
    <property type="molecule type" value="Genomic_DNA"/>
</dbReference>
<dbReference type="PANTHER" id="PTHR37232:SF2">
    <property type="entry name" value="FAS1 DOMAIN-CONTAINING PROTEIN"/>
    <property type="match status" value="1"/>
</dbReference>
<dbReference type="Proteomes" id="UP000594638">
    <property type="component" value="Unassembled WGS sequence"/>
</dbReference>
<comment type="similarity">
    <text evidence="1">Belongs to the fasciclin-like AGP family.</text>
</comment>
<dbReference type="PANTHER" id="PTHR37232">
    <property type="entry name" value="FASCICLIN DOMAIN PROTEIN"/>
    <property type="match status" value="1"/>
</dbReference>
<gene>
    <name evidence="4" type="ORF">OLEA9_A031764</name>
</gene>
<comment type="caution">
    <text evidence="4">The sequence shown here is derived from an EMBL/GenBank/DDBJ whole genome shotgun (WGS) entry which is preliminary data.</text>
</comment>
<dbReference type="InterPro" id="IPR000782">
    <property type="entry name" value="FAS1_domain"/>
</dbReference>
<evidence type="ECO:0000256" key="1">
    <source>
        <dbReference type="ARBA" id="ARBA00007843"/>
    </source>
</evidence>
<dbReference type="PROSITE" id="PS50213">
    <property type="entry name" value="FAS1"/>
    <property type="match status" value="1"/>
</dbReference>
<feature type="domain" description="FAS1" evidence="3">
    <location>
        <begin position="38"/>
        <end position="183"/>
    </location>
</feature>
<accession>A0A8S0V0C1</accession>
<dbReference type="SUPFAM" id="SSF82153">
    <property type="entry name" value="FAS1 domain"/>
    <property type="match status" value="1"/>
</dbReference>
<evidence type="ECO:0000313" key="4">
    <source>
        <dbReference type="EMBL" id="CAA3023556.1"/>
    </source>
</evidence>
<reference evidence="4 5" key="1">
    <citation type="submission" date="2019-12" db="EMBL/GenBank/DDBJ databases">
        <authorList>
            <person name="Alioto T."/>
            <person name="Alioto T."/>
            <person name="Gomez Garrido J."/>
        </authorList>
    </citation>
    <scope>NUCLEOTIDE SEQUENCE [LARGE SCALE GENOMIC DNA]</scope>
</reference>
<proteinExistence type="inferred from homology"/>
<keyword evidence="5" id="KW-1185">Reference proteome</keyword>
<evidence type="ECO:0000259" key="3">
    <source>
        <dbReference type="PROSITE" id="PS50213"/>
    </source>
</evidence>
<evidence type="ECO:0000313" key="5">
    <source>
        <dbReference type="Proteomes" id="UP000594638"/>
    </source>
</evidence>
<dbReference type="Gramene" id="OE9A031764T1">
    <property type="protein sequence ID" value="OE9A031764C1"/>
    <property type="gene ID" value="OE9A031764"/>
</dbReference>
<feature type="transmembrane region" description="Helical" evidence="2">
    <location>
        <begin position="12"/>
        <end position="34"/>
    </location>
</feature>
<name>A0A8S0V0C1_OLEEU</name>
<dbReference type="OrthoDB" id="286301at2759"/>
<dbReference type="Gene3D" id="2.30.180.10">
    <property type="entry name" value="FAS1 domain"/>
    <property type="match status" value="1"/>
</dbReference>
<sequence>MRRKGGYKRLNNQVRFVCVIISISFIIIQIISVLQLGQISMSKVAVASPKQKSNKKFAQEKIGKFGELVIKMLPEDLAFTLFLPSEIAFERDLRLNPTESLVGGKANDTLAILSRILGFSAVPRTIYSTDLQRGKEIIYDSISGFNLYLLKDFSGKLVVNGVKSDYIDLKLSNILVHVMDGVIMDSEFEESVQPDEEEDGSS</sequence>
<dbReference type="AlphaFoldDB" id="A0A8S0V0C1"/>
<organism evidence="4 5">
    <name type="scientific">Olea europaea subsp. europaea</name>
    <dbReference type="NCBI Taxonomy" id="158383"/>
    <lineage>
        <taxon>Eukaryota</taxon>
        <taxon>Viridiplantae</taxon>
        <taxon>Streptophyta</taxon>
        <taxon>Embryophyta</taxon>
        <taxon>Tracheophyta</taxon>
        <taxon>Spermatophyta</taxon>
        <taxon>Magnoliopsida</taxon>
        <taxon>eudicotyledons</taxon>
        <taxon>Gunneridae</taxon>
        <taxon>Pentapetalae</taxon>
        <taxon>asterids</taxon>
        <taxon>lamiids</taxon>
        <taxon>Lamiales</taxon>
        <taxon>Oleaceae</taxon>
        <taxon>Oleeae</taxon>
        <taxon>Olea</taxon>
    </lineage>
</organism>
<keyword evidence="2" id="KW-0812">Transmembrane</keyword>
<dbReference type="Pfam" id="PF02469">
    <property type="entry name" value="Fasciclin"/>
    <property type="match status" value="1"/>
</dbReference>